<feature type="binding site" evidence="6">
    <location>
        <position position="350"/>
    </location>
    <ligand>
        <name>Mn(2+)</name>
        <dbReference type="ChEBI" id="CHEBI:29035"/>
    </ligand>
</feature>
<dbReference type="HOGENOM" id="CLU_045663_0_0_6"/>
<evidence type="ECO:0000256" key="5">
    <source>
        <dbReference type="ARBA" id="ARBA00023277"/>
    </source>
</evidence>
<dbReference type="InterPro" id="IPR024664">
    <property type="entry name" value="Ara_Isoase_C"/>
</dbReference>
<comment type="similarity">
    <text evidence="6">Belongs to the arabinose isomerase family.</text>
</comment>
<keyword evidence="2 6" id="KW-0054">Arabinose catabolism</keyword>
<dbReference type="PIRSF" id="PIRSF001478">
    <property type="entry name" value="L-ara_isomerase"/>
    <property type="match status" value="1"/>
</dbReference>
<dbReference type="GO" id="GO:0008733">
    <property type="term" value="F:L-arabinose isomerase activity"/>
    <property type="evidence" value="ECO:0007669"/>
    <property type="project" value="UniProtKB-UniRule"/>
</dbReference>
<dbReference type="SUPFAM" id="SSF53743">
    <property type="entry name" value="FucI/AraA N-terminal and middle domains"/>
    <property type="match status" value="1"/>
</dbReference>
<dbReference type="EC" id="5.3.1.4" evidence="6"/>
<dbReference type="Pfam" id="PF24856">
    <property type="entry name" value="AraA_central"/>
    <property type="match status" value="1"/>
</dbReference>
<dbReference type="GO" id="GO:0019569">
    <property type="term" value="P:L-arabinose catabolic process to D-xylulose 5-phosphate"/>
    <property type="evidence" value="ECO:0007669"/>
    <property type="project" value="UniProtKB-UniRule"/>
</dbReference>
<comment type="function">
    <text evidence="6">Catalyzes the conversion of L-arabinose to L-ribulose.</text>
</comment>
<dbReference type="UniPathway" id="UPA00145">
    <property type="reaction ID" value="UER00565"/>
</dbReference>
<dbReference type="PATRIC" id="fig|1445510.3.peg.365"/>
<evidence type="ECO:0000256" key="3">
    <source>
        <dbReference type="ARBA" id="ARBA00023211"/>
    </source>
</evidence>
<dbReference type="EMBL" id="CP007142">
    <property type="protein sequence ID" value="AJQ92426.1"/>
    <property type="molecule type" value="Genomic_DNA"/>
</dbReference>
<keyword evidence="11" id="KW-1185">Reference proteome</keyword>
<organism evidence="10 11">
    <name type="scientific">Gynuella sunshinyii YC6258</name>
    <dbReference type="NCBI Taxonomy" id="1445510"/>
    <lineage>
        <taxon>Bacteria</taxon>
        <taxon>Pseudomonadati</taxon>
        <taxon>Pseudomonadota</taxon>
        <taxon>Gammaproteobacteria</taxon>
        <taxon>Oceanospirillales</taxon>
        <taxon>Saccharospirillaceae</taxon>
        <taxon>Gynuella</taxon>
    </lineage>
</organism>
<comment type="cofactor">
    <cofactor evidence="6">
        <name>Mn(2+)</name>
        <dbReference type="ChEBI" id="CHEBI:29035"/>
    </cofactor>
    <text evidence="6">Binds 1 Mn(2+) ion per subunit.</text>
</comment>
<comment type="pathway">
    <text evidence="6">Carbohydrate degradation; L-arabinose degradation via L-ribulose; D-xylulose 5-phosphate from L-arabinose (bacterial route): step 1/3.</text>
</comment>
<evidence type="ECO:0000256" key="6">
    <source>
        <dbReference type="HAMAP-Rule" id="MF_00519"/>
    </source>
</evidence>
<feature type="binding site" evidence="6">
    <location>
        <position position="307"/>
    </location>
    <ligand>
        <name>Mn(2+)</name>
        <dbReference type="ChEBI" id="CHEBI:29035"/>
    </ligand>
</feature>
<comment type="catalytic activity">
    <reaction evidence="6">
        <text>beta-L-arabinopyranose = L-ribulose</text>
        <dbReference type="Rhea" id="RHEA:14821"/>
        <dbReference type="ChEBI" id="CHEBI:16880"/>
        <dbReference type="ChEBI" id="CHEBI:40886"/>
        <dbReference type="EC" id="5.3.1.4"/>
    </reaction>
</comment>
<dbReference type="PANTHER" id="PTHR38464:SF1">
    <property type="entry name" value="L-ARABINOSE ISOMERASE"/>
    <property type="match status" value="1"/>
</dbReference>
<feature type="domain" description="L-arabinose isomerase C-terminal" evidence="8">
    <location>
        <begin position="329"/>
        <end position="471"/>
    </location>
</feature>
<keyword evidence="3 6" id="KW-0464">Manganese</keyword>
<dbReference type="NCBIfam" id="NF002795">
    <property type="entry name" value="PRK02929.1"/>
    <property type="match status" value="1"/>
</dbReference>
<dbReference type="InterPro" id="IPR004216">
    <property type="entry name" value="Fuc/Ara_isomerase_C"/>
</dbReference>
<dbReference type="GO" id="GO:0030145">
    <property type="term" value="F:manganese ion binding"/>
    <property type="evidence" value="ECO:0007669"/>
    <property type="project" value="UniProtKB-UniRule"/>
</dbReference>
<gene>
    <name evidence="6" type="primary">araA</name>
    <name evidence="10" type="ORF">YC6258_00376</name>
</gene>
<evidence type="ECO:0000259" key="8">
    <source>
        <dbReference type="Pfam" id="PF11762"/>
    </source>
</evidence>
<dbReference type="STRING" id="1445510.YC6258_00376"/>
<evidence type="ECO:0000259" key="9">
    <source>
        <dbReference type="Pfam" id="PF24856"/>
    </source>
</evidence>
<dbReference type="PANTHER" id="PTHR38464">
    <property type="entry name" value="L-ARABINOSE ISOMERASE"/>
    <property type="match status" value="1"/>
</dbReference>
<name>A0A0C5VDY9_9GAMM</name>
<keyword evidence="5 6" id="KW-0119">Carbohydrate metabolism</keyword>
<evidence type="ECO:0000259" key="7">
    <source>
        <dbReference type="Pfam" id="PF02610"/>
    </source>
</evidence>
<dbReference type="OrthoDB" id="9765600at2"/>
<evidence type="ECO:0000256" key="4">
    <source>
        <dbReference type="ARBA" id="ARBA00023235"/>
    </source>
</evidence>
<protein>
    <recommendedName>
        <fullName evidence="6">L-arabinose isomerase</fullName>
        <ecNumber evidence="6">5.3.1.4</ecNumber>
    </recommendedName>
</protein>
<dbReference type="Pfam" id="PF02610">
    <property type="entry name" value="AraA_N"/>
    <property type="match status" value="1"/>
</dbReference>
<keyword evidence="1 6" id="KW-0479">Metal-binding</keyword>
<dbReference type="SUPFAM" id="SSF50443">
    <property type="entry name" value="FucI/AraA C-terminal domain-like"/>
    <property type="match status" value="1"/>
</dbReference>
<dbReference type="HAMAP" id="MF_00519">
    <property type="entry name" value="Arabinose_Isome"/>
    <property type="match status" value="1"/>
</dbReference>
<dbReference type="InterPro" id="IPR009015">
    <property type="entry name" value="Fucose_isomerase_N/cen_sf"/>
</dbReference>
<feature type="binding site" evidence="6">
    <location>
        <position position="449"/>
    </location>
    <ligand>
        <name>Mn(2+)</name>
        <dbReference type="ChEBI" id="CHEBI:29035"/>
    </ligand>
</feature>
<dbReference type="InterPro" id="IPR003762">
    <property type="entry name" value="Lara_isomerase"/>
</dbReference>
<dbReference type="GO" id="GO:0005829">
    <property type="term" value="C:cytosol"/>
    <property type="evidence" value="ECO:0007669"/>
    <property type="project" value="TreeGrafter"/>
</dbReference>
<dbReference type="KEGG" id="gsn:YC6258_00376"/>
<dbReference type="InterPro" id="IPR055390">
    <property type="entry name" value="AraA_central"/>
</dbReference>
<keyword evidence="4 6" id="KW-0413">Isomerase</keyword>
<dbReference type="Gene3D" id="3.40.50.10940">
    <property type="match status" value="1"/>
</dbReference>
<reference evidence="10 11" key="1">
    <citation type="submission" date="2014-01" db="EMBL/GenBank/DDBJ databases">
        <title>Full genme sequencing of cellulolytic bacterium Gynuella sunshinyii YC6258T gen. nov., sp. nov.</title>
        <authorList>
            <person name="Khan H."/>
            <person name="Chung E.J."/>
            <person name="Chung Y.R."/>
        </authorList>
    </citation>
    <scope>NUCLEOTIDE SEQUENCE [LARGE SCALE GENOMIC DNA]</scope>
    <source>
        <strain evidence="10 11">YC6258</strain>
    </source>
</reference>
<dbReference type="Pfam" id="PF11762">
    <property type="entry name" value="Arabinose_Iso_C"/>
    <property type="match status" value="1"/>
</dbReference>
<dbReference type="InterPro" id="IPR055389">
    <property type="entry name" value="AraA_N"/>
</dbReference>
<dbReference type="InterPro" id="IPR038583">
    <property type="entry name" value="AraA_N_sf"/>
</dbReference>
<evidence type="ECO:0000256" key="2">
    <source>
        <dbReference type="ARBA" id="ARBA00022935"/>
    </source>
</evidence>
<proteinExistence type="inferred from homology"/>
<evidence type="ECO:0000256" key="1">
    <source>
        <dbReference type="ARBA" id="ARBA00022723"/>
    </source>
</evidence>
<feature type="binding site" evidence="6">
    <location>
        <position position="334"/>
    </location>
    <ligand>
        <name>Mn(2+)</name>
        <dbReference type="ChEBI" id="CHEBI:29035"/>
    </ligand>
</feature>
<dbReference type="Proteomes" id="UP000032266">
    <property type="component" value="Chromosome"/>
</dbReference>
<dbReference type="RefSeq" id="WP_044615488.1">
    <property type="nucleotide sequence ID" value="NZ_CP007142.1"/>
</dbReference>
<accession>A0A0C5VDY9</accession>
<evidence type="ECO:0000313" key="11">
    <source>
        <dbReference type="Proteomes" id="UP000032266"/>
    </source>
</evidence>
<feature type="domain" description="L-arabinose isomerase N-terminal" evidence="7">
    <location>
        <begin position="9"/>
        <end position="174"/>
    </location>
</feature>
<sequence>MSTSRPSKAVWFVTGSQHLYGPKVLEQVAANSASIVNDLNAAGNISTPVVYKGTVKTPEEILGVCLEANSDPSCLGLVLWMHTFSPAKMWIAGLKALNKPWMHLHTQFNDALPWNEIDMDFMNLNQSAHGCREFGFIGTRLREERKIVVGHWKNAAVQAQIDDWARAARGWNEGQNLKVARFGDNMRQVAVTEGNKVSAQIQFGYEVHAYGLGDLSEVVNSVSDSDVANQLDLYGSEYVIAPELLKDEHSLTMLKNEARLELGMKKFLEDGNFGAYTNTFENLTGLSALPGLATQRLMSQGYGFGAEGDWKTAALLRIMKVMSEGRSGGNSFMEDYTYNFGAKDQALGAHMLEVCPSIAAEKPRIEVQRHTIGCKADIARLIFSAKAGPAINVSPIDLGNRFRILVNVVDTVTPPQELPKLPVAHALWEPRPNLSVAAAAWIIAGGAHHTVYSQNLTVDNIADYAEMAGVEMVVIDENTNIREFKNELRQNAAYYHLSQGL</sequence>
<evidence type="ECO:0000313" key="10">
    <source>
        <dbReference type="EMBL" id="AJQ92426.1"/>
    </source>
</evidence>
<dbReference type="AlphaFoldDB" id="A0A0C5VDY9"/>
<feature type="domain" description="L-arabinose isomerase central" evidence="9">
    <location>
        <begin position="178"/>
        <end position="325"/>
    </location>
</feature>